<evidence type="ECO:0000313" key="4">
    <source>
        <dbReference type="Proteomes" id="UP001226750"/>
    </source>
</evidence>
<accession>A0A0E3C8N8</accession>
<evidence type="ECO:0000313" key="1">
    <source>
        <dbReference type="EMBL" id="OBW99291.1"/>
    </source>
</evidence>
<gene>
    <name evidence="2" type="ORF">QP018_03580</name>
    <name evidence="1" type="ORF">QV03_03690</name>
</gene>
<dbReference type="RefSeq" id="WP_042907484.1">
    <property type="nucleotide sequence ID" value="NZ_CP126975.1"/>
</dbReference>
<protein>
    <submittedName>
        <fullName evidence="1">Uncharacterized protein</fullName>
    </submittedName>
</protein>
<sequence>MSEKVFFDVYGDRFYVQRAERGNGYQRVNYRFDVKIGRWVQHDVVEYAHFDDFLLDALREQFSKTDRSPLEIFDVADVMMKQMTESVIRVRDL</sequence>
<keyword evidence="4" id="KW-1185">Reference proteome</keyword>
<reference evidence="1 3" key="1">
    <citation type="submission" date="2014-11" db="EMBL/GenBank/DDBJ databases">
        <title>Pan-genome of Gallibacterium spp.</title>
        <authorList>
            <person name="Kudirkiene E."/>
            <person name="Bojesen A.M."/>
        </authorList>
    </citation>
    <scope>NUCLEOTIDE SEQUENCE [LARGE SCALE GENOMIC DNA]</scope>
    <source>
        <strain evidence="1 3">F 279</strain>
    </source>
</reference>
<evidence type="ECO:0000313" key="3">
    <source>
        <dbReference type="Proteomes" id="UP000092643"/>
    </source>
</evidence>
<dbReference type="AlphaFoldDB" id="A0A0E3C8N8"/>
<dbReference type="PATRIC" id="fig|750.21.peg.348"/>
<name>A0A0E3C8N8_9PAST</name>
<dbReference type="EMBL" id="JTJO01000023">
    <property type="protein sequence ID" value="OBW99291.1"/>
    <property type="molecule type" value="Genomic_DNA"/>
</dbReference>
<dbReference type="Proteomes" id="UP000092643">
    <property type="component" value="Unassembled WGS sequence"/>
</dbReference>
<proteinExistence type="predicted"/>
<dbReference type="EMBL" id="CP126975">
    <property type="protein sequence ID" value="WIM80323.1"/>
    <property type="molecule type" value="Genomic_DNA"/>
</dbReference>
<reference evidence="2 4" key="2">
    <citation type="submission" date="2023-06" db="EMBL/GenBank/DDBJ databases">
        <title>Complete Genome Sequence of Gallibacterium anatis Strain BJF12, Isolated from a chicken with diarrhea.</title>
        <authorList>
            <person name="Guo F."/>
            <person name="Bu W."/>
            <person name="Xu F."/>
            <person name="Wen T."/>
        </authorList>
    </citation>
    <scope>NUCLEOTIDE SEQUENCE [LARGE SCALE GENOMIC DNA]</scope>
    <source>
        <strain evidence="2 4">BJF12</strain>
    </source>
</reference>
<evidence type="ECO:0000313" key="2">
    <source>
        <dbReference type="EMBL" id="WIM80323.1"/>
    </source>
</evidence>
<organism evidence="1 3">
    <name type="scientific">Gallibacterium anatis</name>
    <dbReference type="NCBI Taxonomy" id="750"/>
    <lineage>
        <taxon>Bacteria</taxon>
        <taxon>Pseudomonadati</taxon>
        <taxon>Pseudomonadota</taxon>
        <taxon>Gammaproteobacteria</taxon>
        <taxon>Pasteurellales</taxon>
        <taxon>Pasteurellaceae</taxon>
        <taxon>Gallibacterium</taxon>
    </lineage>
</organism>
<dbReference type="Proteomes" id="UP001226750">
    <property type="component" value="Chromosome"/>
</dbReference>